<keyword evidence="3" id="KW-1185">Reference proteome</keyword>
<feature type="non-terminal residue" evidence="2">
    <location>
        <position position="138"/>
    </location>
</feature>
<reference evidence="2" key="1">
    <citation type="submission" date="2021-06" db="EMBL/GenBank/DDBJ databases">
        <authorList>
            <person name="Hodson N. C."/>
            <person name="Mongue J. A."/>
            <person name="Jaron S. K."/>
        </authorList>
    </citation>
    <scope>NUCLEOTIDE SEQUENCE</scope>
</reference>
<evidence type="ECO:0000313" key="3">
    <source>
        <dbReference type="Proteomes" id="UP000708208"/>
    </source>
</evidence>
<proteinExistence type="predicted"/>
<gene>
    <name evidence="2" type="ORF">AFUS01_LOCUS28533</name>
</gene>
<dbReference type="Proteomes" id="UP000708208">
    <property type="component" value="Unassembled WGS sequence"/>
</dbReference>
<sequence length="138" mass="15737">EHALNLVKNNLTTDSDNITYEDLYDALLTAEISHDEDLLKPEWEQDPKFFTEPIGQGLDQLGSPTQRTSKKSLQYKESENKKYSLSRFSGICNDRFHQNNSELSKLFCCDSVINKSHSRGLQKISLQCFNPKLLAAPI</sequence>
<comment type="caution">
    <text evidence="2">The sequence shown here is derived from an EMBL/GenBank/DDBJ whole genome shotgun (WGS) entry which is preliminary data.</text>
</comment>
<dbReference type="EMBL" id="CAJVCH010409019">
    <property type="protein sequence ID" value="CAG7817998.1"/>
    <property type="molecule type" value="Genomic_DNA"/>
</dbReference>
<evidence type="ECO:0000313" key="2">
    <source>
        <dbReference type="EMBL" id="CAG7817998.1"/>
    </source>
</evidence>
<dbReference type="AlphaFoldDB" id="A0A8J2L906"/>
<evidence type="ECO:0000256" key="1">
    <source>
        <dbReference type="SAM" id="MobiDB-lite"/>
    </source>
</evidence>
<protein>
    <submittedName>
        <fullName evidence="2">Uncharacterized protein</fullName>
    </submittedName>
</protein>
<accession>A0A8J2L906</accession>
<name>A0A8J2L906_9HEXA</name>
<feature type="non-terminal residue" evidence="2">
    <location>
        <position position="1"/>
    </location>
</feature>
<organism evidence="2 3">
    <name type="scientific">Allacma fusca</name>
    <dbReference type="NCBI Taxonomy" id="39272"/>
    <lineage>
        <taxon>Eukaryota</taxon>
        <taxon>Metazoa</taxon>
        <taxon>Ecdysozoa</taxon>
        <taxon>Arthropoda</taxon>
        <taxon>Hexapoda</taxon>
        <taxon>Collembola</taxon>
        <taxon>Symphypleona</taxon>
        <taxon>Sminthuridae</taxon>
        <taxon>Allacma</taxon>
    </lineage>
</organism>
<feature type="region of interest" description="Disordered" evidence="1">
    <location>
        <begin position="54"/>
        <end position="75"/>
    </location>
</feature>